<evidence type="ECO:0000313" key="2">
    <source>
        <dbReference type="EMBL" id="PKG22940.1"/>
    </source>
</evidence>
<feature type="transmembrane region" description="Helical" evidence="1">
    <location>
        <begin position="12"/>
        <end position="31"/>
    </location>
</feature>
<accession>A0A2N0Z0A5</accession>
<dbReference type="EMBL" id="PISE01000031">
    <property type="protein sequence ID" value="PKG22940.1"/>
    <property type="molecule type" value="Genomic_DNA"/>
</dbReference>
<dbReference type="OrthoDB" id="2902278at2"/>
<keyword evidence="1" id="KW-0812">Transmembrane</keyword>
<keyword evidence="3" id="KW-1185">Reference proteome</keyword>
<proteinExistence type="predicted"/>
<feature type="transmembrane region" description="Helical" evidence="1">
    <location>
        <begin position="77"/>
        <end position="96"/>
    </location>
</feature>
<evidence type="ECO:0000313" key="3">
    <source>
        <dbReference type="Proteomes" id="UP000233375"/>
    </source>
</evidence>
<comment type="caution">
    <text evidence="2">The sequence shown here is derived from an EMBL/GenBank/DDBJ whole genome shotgun (WGS) entry which is preliminary data.</text>
</comment>
<sequence>MEYSSLEFVYLRPIFIALLLFLSLLLVIILIQKGNKLMNSFSIYSILIGMIAVSSLTLVCEGYIVDAYGLGGDAATFYMWEGIVGLSAVNFIAFQFKQKQGVS</sequence>
<dbReference type="AlphaFoldDB" id="A0A2N0Z0A5"/>
<evidence type="ECO:0000256" key="1">
    <source>
        <dbReference type="SAM" id="Phobius"/>
    </source>
</evidence>
<organism evidence="2 3">
    <name type="scientific">Niallia nealsonii</name>
    <dbReference type="NCBI Taxonomy" id="115979"/>
    <lineage>
        <taxon>Bacteria</taxon>
        <taxon>Bacillati</taxon>
        <taxon>Bacillota</taxon>
        <taxon>Bacilli</taxon>
        <taxon>Bacillales</taxon>
        <taxon>Bacillaceae</taxon>
        <taxon>Niallia</taxon>
    </lineage>
</organism>
<gene>
    <name evidence="2" type="ORF">CWS01_14790</name>
</gene>
<feature type="transmembrane region" description="Helical" evidence="1">
    <location>
        <begin position="43"/>
        <end position="65"/>
    </location>
</feature>
<keyword evidence="1" id="KW-1133">Transmembrane helix</keyword>
<dbReference type="RefSeq" id="WP_101177961.1">
    <property type="nucleotide sequence ID" value="NZ_PISE01000031.1"/>
</dbReference>
<reference evidence="2 3" key="1">
    <citation type="journal article" date="2003" name="Int. J. Syst. Evol. Microbiol.">
        <title>Bacillus nealsonii sp. nov., isolated from a spacecraft-assembly facility, whose spores are gamma-radiation resistant.</title>
        <authorList>
            <person name="Venkateswaran K."/>
            <person name="Kempf M."/>
            <person name="Chen F."/>
            <person name="Satomi M."/>
            <person name="Nicholson W."/>
            <person name="Kern R."/>
        </authorList>
    </citation>
    <scope>NUCLEOTIDE SEQUENCE [LARGE SCALE GENOMIC DNA]</scope>
    <source>
        <strain evidence="2 3">FO-92</strain>
    </source>
</reference>
<keyword evidence="1" id="KW-0472">Membrane</keyword>
<dbReference type="Proteomes" id="UP000233375">
    <property type="component" value="Unassembled WGS sequence"/>
</dbReference>
<name>A0A2N0Z0A5_9BACI</name>
<protein>
    <submittedName>
        <fullName evidence="2">Uncharacterized protein</fullName>
    </submittedName>
</protein>